<dbReference type="FunCoup" id="A0A1D2VFI1">
    <property type="interactions" value="10"/>
</dbReference>
<keyword evidence="2" id="KW-1185">Reference proteome</keyword>
<dbReference type="AlphaFoldDB" id="A0A1D2VFI1"/>
<accession>A0A1D2VFI1</accession>
<dbReference type="GeneID" id="30967093"/>
<sequence>MNTVVCYNYLQVPSFFALDLEETNNQSLQTRLNESMGIVNQCLQSIAEQNNEIDALSRILTNYQATAEDKLKGDNNFKDPI</sequence>
<proteinExistence type="predicted"/>
<dbReference type="GO" id="GO:0072686">
    <property type="term" value="C:mitotic spindle"/>
    <property type="evidence" value="ECO:0007669"/>
    <property type="project" value="InterPro"/>
</dbReference>
<gene>
    <name evidence="1" type="ORF">ASCRUDRAFT_76411</name>
</gene>
<reference evidence="2" key="1">
    <citation type="submission" date="2016-05" db="EMBL/GenBank/DDBJ databases">
        <title>Comparative genomics of biotechnologically important yeasts.</title>
        <authorList>
            <consortium name="DOE Joint Genome Institute"/>
            <person name="Riley R."/>
            <person name="Haridas S."/>
            <person name="Wolfe K.H."/>
            <person name="Lopes M.R."/>
            <person name="Hittinger C.T."/>
            <person name="Goker M."/>
            <person name="Salamov A."/>
            <person name="Wisecaver J."/>
            <person name="Long T.M."/>
            <person name="Aerts A.L."/>
            <person name="Barry K."/>
            <person name="Choi C."/>
            <person name="Clum A."/>
            <person name="Coughlan A.Y."/>
            <person name="Deshpande S."/>
            <person name="Douglass A.P."/>
            <person name="Hanson S.J."/>
            <person name="Klenk H.-P."/>
            <person name="Labutti K."/>
            <person name="Lapidus A."/>
            <person name="Lindquist E."/>
            <person name="Lipzen A."/>
            <person name="Meier-Kolthoff J.P."/>
            <person name="Ohm R.A."/>
            <person name="Otillar R.P."/>
            <person name="Pangilinan J."/>
            <person name="Peng Y."/>
            <person name="Rokas A."/>
            <person name="Rosa C.A."/>
            <person name="Scheuner C."/>
            <person name="Sibirny A.A."/>
            <person name="Slot J.C."/>
            <person name="Stielow J.B."/>
            <person name="Sun H."/>
            <person name="Kurtzman C.P."/>
            <person name="Blackwell M."/>
            <person name="Grigoriev I.V."/>
            <person name="Jeffries T.W."/>
        </authorList>
    </citation>
    <scope>NUCLEOTIDE SEQUENCE [LARGE SCALE GENOMIC DNA]</scope>
    <source>
        <strain evidence="2">DSM 1968</strain>
    </source>
</reference>
<evidence type="ECO:0000313" key="1">
    <source>
        <dbReference type="EMBL" id="ODV60421.1"/>
    </source>
</evidence>
<dbReference type="Proteomes" id="UP000095038">
    <property type="component" value="Unassembled WGS sequence"/>
</dbReference>
<evidence type="ECO:0000313" key="2">
    <source>
        <dbReference type="Proteomes" id="UP000095038"/>
    </source>
</evidence>
<dbReference type="InterPro" id="IPR013959">
    <property type="entry name" value="DASH_Dad4"/>
</dbReference>
<dbReference type="InParanoid" id="A0A1D2VFI1"/>
<dbReference type="Pfam" id="PF08650">
    <property type="entry name" value="DASH_Dad4"/>
    <property type="match status" value="1"/>
</dbReference>
<dbReference type="RefSeq" id="XP_020046728.1">
    <property type="nucleotide sequence ID" value="XM_020193457.1"/>
</dbReference>
<organism evidence="1 2">
    <name type="scientific">Ascoidea rubescens DSM 1968</name>
    <dbReference type="NCBI Taxonomy" id="1344418"/>
    <lineage>
        <taxon>Eukaryota</taxon>
        <taxon>Fungi</taxon>
        <taxon>Dikarya</taxon>
        <taxon>Ascomycota</taxon>
        <taxon>Saccharomycotina</taxon>
        <taxon>Saccharomycetes</taxon>
        <taxon>Ascoideaceae</taxon>
        <taxon>Ascoidea</taxon>
    </lineage>
</organism>
<name>A0A1D2VFI1_9ASCO</name>
<dbReference type="EMBL" id="KV454482">
    <property type="protein sequence ID" value="ODV60421.1"/>
    <property type="molecule type" value="Genomic_DNA"/>
</dbReference>
<dbReference type="GO" id="GO:0008608">
    <property type="term" value="P:attachment of spindle microtubules to kinetochore"/>
    <property type="evidence" value="ECO:0007669"/>
    <property type="project" value="InterPro"/>
</dbReference>
<dbReference type="GO" id="GO:0042729">
    <property type="term" value="C:DASH complex"/>
    <property type="evidence" value="ECO:0007669"/>
    <property type="project" value="InterPro"/>
</dbReference>
<protein>
    <submittedName>
        <fullName evidence="1">Uncharacterized protein</fullName>
    </submittedName>
</protein>